<reference evidence="1 2" key="1">
    <citation type="submission" date="2015-01" db="EMBL/GenBank/DDBJ databases">
        <title>Evolution of Trichinella species and genotypes.</title>
        <authorList>
            <person name="Korhonen P.K."/>
            <person name="Edoardo P."/>
            <person name="Giuseppe L.R."/>
            <person name="Gasser R.B."/>
        </authorList>
    </citation>
    <scope>NUCLEOTIDE SEQUENCE [LARGE SCALE GENOMIC DNA]</scope>
    <source>
        <strain evidence="1">ISS37</strain>
    </source>
</reference>
<organism evidence="1 2">
    <name type="scientific">Trichinella nelsoni</name>
    <dbReference type="NCBI Taxonomy" id="6336"/>
    <lineage>
        <taxon>Eukaryota</taxon>
        <taxon>Metazoa</taxon>
        <taxon>Ecdysozoa</taxon>
        <taxon>Nematoda</taxon>
        <taxon>Enoplea</taxon>
        <taxon>Dorylaimia</taxon>
        <taxon>Trichinellida</taxon>
        <taxon>Trichinellidae</taxon>
        <taxon>Trichinella</taxon>
    </lineage>
</organism>
<accession>A0A0V0SHU0</accession>
<protein>
    <submittedName>
        <fullName evidence="1">Uncharacterized protein</fullName>
    </submittedName>
</protein>
<comment type="caution">
    <text evidence="1">The sequence shown here is derived from an EMBL/GenBank/DDBJ whole genome shotgun (WGS) entry which is preliminary data.</text>
</comment>
<evidence type="ECO:0000313" key="1">
    <source>
        <dbReference type="EMBL" id="KRX26247.1"/>
    </source>
</evidence>
<dbReference type="EMBL" id="JYDL01000008">
    <property type="protein sequence ID" value="KRX26247.1"/>
    <property type="molecule type" value="Genomic_DNA"/>
</dbReference>
<dbReference type="Proteomes" id="UP000054630">
    <property type="component" value="Unassembled WGS sequence"/>
</dbReference>
<evidence type="ECO:0000313" key="2">
    <source>
        <dbReference type="Proteomes" id="UP000054630"/>
    </source>
</evidence>
<proteinExistence type="predicted"/>
<keyword evidence="2" id="KW-1185">Reference proteome</keyword>
<dbReference type="AlphaFoldDB" id="A0A0V0SHU0"/>
<sequence length="69" mass="7698">MKQNKSLRYQSERSDTNQIRHWLSRIGVAFEKPNVTATITTTTTTTTTTIASATAILKASFKTTKQHLA</sequence>
<name>A0A0V0SHU0_9BILA</name>
<gene>
    <name evidence="1" type="ORF">T07_744</name>
</gene>